<dbReference type="Gene3D" id="2.40.128.270">
    <property type="match status" value="1"/>
</dbReference>
<organism evidence="2 3">
    <name type="scientific">Flagellimonas nanhaiensis</name>
    <dbReference type="NCBI Taxonomy" id="2292706"/>
    <lineage>
        <taxon>Bacteria</taxon>
        <taxon>Pseudomonadati</taxon>
        <taxon>Bacteroidota</taxon>
        <taxon>Flavobacteriia</taxon>
        <taxon>Flavobacteriales</taxon>
        <taxon>Flavobacteriaceae</taxon>
        <taxon>Flagellimonas</taxon>
    </lineage>
</organism>
<dbReference type="OrthoDB" id="5348860at2"/>
<dbReference type="EMBL" id="QTJX01000002">
    <property type="protein sequence ID" value="RDY59646.1"/>
    <property type="molecule type" value="Genomic_DNA"/>
</dbReference>
<dbReference type="AlphaFoldDB" id="A0A371JQ97"/>
<gene>
    <name evidence="2" type="ORF">DX873_09750</name>
</gene>
<proteinExistence type="predicted"/>
<dbReference type="PANTHER" id="PTHR35535">
    <property type="entry name" value="HEAT SHOCK PROTEIN HSLJ"/>
    <property type="match status" value="1"/>
</dbReference>
<dbReference type="InterPro" id="IPR053147">
    <property type="entry name" value="Hsp_HslJ-like"/>
</dbReference>
<feature type="domain" description="DUF306" evidence="1">
    <location>
        <begin position="162"/>
        <end position="267"/>
    </location>
</feature>
<comment type="caution">
    <text evidence="2">The sequence shown here is derived from an EMBL/GenBank/DDBJ whole genome shotgun (WGS) entry which is preliminary data.</text>
</comment>
<name>A0A371JQ97_9FLAO</name>
<dbReference type="RefSeq" id="WP_116184259.1">
    <property type="nucleotide sequence ID" value="NZ_QTJX01000002.1"/>
</dbReference>
<dbReference type="Pfam" id="PF03724">
    <property type="entry name" value="META"/>
    <property type="match status" value="1"/>
</dbReference>
<evidence type="ECO:0000313" key="2">
    <source>
        <dbReference type="EMBL" id="RDY59646.1"/>
    </source>
</evidence>
<evidence type="ECO:0000313" key="3">
    <source>
        <dbReference type="Proteomes" id="UP000261828"/>
    </source>
</evidence>
<dbReference type="PANTHER" id="PTHR35535:SF1">
    <property type="entry name" value="HEAT SHOCK PROTEIN HSLJ"/>
    <property type="match status" value="1"/>
</dbReference>
<reference evidence="2 3" key="1">
    <citation type="submission" date="2018-08" db="EMBL/GenBank/DDBJ databases">
        <title>Muricauda nanhaiensis sp. nov., isolated from seawater of the South China Sea.</title>
        <authorList>
            <person name="Dang Y."/>
        </authorList>
    </citation>
    <scope>NUCLEOTIDE SEQUENCE [LARGE SCALE GENOMIC DNA]</scope>
    <source>
        <strain evidence="2 3">SM1704</strain>
    </source>
</reference>
<sequence>MKRVLLSLGLLLLITNCVEKKKEETDKNSPEKVEAPKDTLLHEETAPLITEVDLSYFRAQGEAPDWELSLREDTFELSMAEDTFITPPAEPIVVESSNLKMYRIKKETSAVDIIIAQKECTDSISGQTSPYTVTISFKGNDSEEAKIFEGCGTYIGNPNLYKLWVLEEINSKAVSKSNYSGSEFPNIEIHPETGSFSGFAGCNRMNGNLFLEKDVIKFSNIISTEMACPNLNTEMEFLEKLMKVTSFKFNNDMLLLMSEDQGNVLTFSSSNKS</sequence>
<protein>
    <submittedName>
        <fullName evidence="2">META domain-containing protein</fullName>
    </submittedName>
</protein>
<dbReference type="Proteomes" id="UP000261828">
    <property type="component" value="Unassembled WGS sequence"/>
</dbReference>
<accession>A0A371JQ97</accession>
<dbReference type="InterPro" id="IPR038670">
    <property type="entry name" value="HslJ-like_sf"/>
</dbReference>
<dbReference type="InterPro" id="IPR005184">
    <property type="entry name" value="DUF306_Meta_HslJ"/>
</dbReference>
<evidence type="ECO:0000259" key="1">
    <source>
        <dbReference type="Pfam" id="PF03724"/>
    </source>
</evidence>
<keyword evidence="3" id="KW-1185">Reference proteome</keyword>